<accession>A0A212IY12</accession>
<reference evidence="2" key="1">
    <citation type="submission" date="2016-04" db="EMBL/GenBank/DDBJ databases">
        <authorList>
            <person name="Evans L.H."/>
            <person name="Alamgir A."/>
            <person name="Owens N."/>
            <person name="Weber N.D."/>
            <person name="Virtaneva K."/>
            <person name="Barbian K."/>
            <person name="Babar A."/>
            <person name="Rosenke K."/>
        </authorList>
    </citation>
    <scope>NUCLEOTIDE SEQUENCE</scope>
    <source>
        <strain evidence="2">86-1</strain>
    </source>
</reference>
<proteinExistence type="predicted"/>
<feature type="transmembrane region" description="Helical" evidence="1">
    <location>
        <begin position="6"/>
        <end position="26"/>
    </location>
</feature>
<keyword evidence="1" id="KW-0812">Transmembrane</keyword>
<organism evidence="2">
    <name type="scientific">uncultured Dysgonomonas sp</name>
    <dbReference type="NCBI Taxonomy" id="206096"/>
    <lineage>
        <taxon>Bacteria</taxon>
        <taxon>Pseudomonadati</taxon>
        <taxon>Bacteroidota</taxon>
        <taxon>Bacteroidia</taxon>
        <taxon>Bacteroidales</taxon>
        <taxon>Dysgonomonadaceae</taxon>
        <taxon>Dysgonomonas</taxon>
        <taxon>environmental samples</taxon>
    </lineage>
</organism>
<protein>
    <submittedName>
        <fullName evidence="2">Uncharacterized protein</fullName>
    </submittedName>
</protein>
<keyword evidence="1" id="KW-0472">Membrane</keyword>
<dbReference type="RefSeq" id="WP_296938418.1">
    <property type="nucleotide sequence ID" value="NZ_LT599032.1"/>
</dbReference>
<evidence type="ECO:0000313" key="2">
    <source>
        <dbReference type="EMBL" id="SBV92109.1"/>
    </source>
</evidence>
<gene>
    <name evidence="2" type="ORF">KL86DYS1_10521</name>
</gene>
<name>A0A212IY12_9BACT</name>
<evidence type="ECO:0000256" key="1">
    <source>
        <dbReference type="SAM" id="Phobius"/>
    </source>
</evidence>
<keyword evidence="1" id="KW-1133">Transmembrane helix</keyword>
<dbReference type="EMBL" id="FLUM01000001">
    <property type="protein sequence ID" value="SBV92109.1"/>
    <property type="molecule type" value="Genomic_DNA"/>
</dbReference>
<dbReference type="AlphaFoldDB" id="A0A212IY12"/>
<sequence>MTKRGIKIVILFVLIITILIGGWQMYQRLKYNKQSFDTDLYSYVSPQATEVININRGYNFEKLFLYEPCLPRLIQTLGDNIHYPVIISKYANGKILLAMKTSHEQEYTIREHIDKQISLPFPPKIVKYKDAEIYIHALANSQFLVYSFYKGLFFVSHHYRPVENILDSDPENTFFSGEKYKEIIEKVRLSAPVSMYIKVHNDMLAIEYNIHNDTIQMEGYILNQNESDTIGPNREVIPFMMDLPDSICIEDYTISNENKPAAVKIKLNKIY</sequence>